<dbReference type="Pfam" id="PF05228">
    <property type="entry name" value="CHASE4"/>
    <property type="match status" value="1"/>
</dbReference>
<dbReference type="InterPro" id="IPR043128">
    <property type="entry name" value="Rev_trsase/Diguanyl_cyclase"/>
</dbReference>
<dbReference type="InterPro" id="IPR007892">
    <property type="entry name" value="CHASE4"/>
</dbReference>
<dbReference type="CDD" id="cd00130">
    <property type="entry name" value="PAS"/>
    <property type="match status" value="1"/>
</dbReference>
<dbReference type="SUPFAM" id="SSF141868">
    <property type="entry name" value="EAL domain-like"/>
    <property type="match status" value="1"/>
</dbReference>
<protein>
    <submittedName>
        <fullName evidence="5">Bifunctional diguanylate cyclase/phosphodiesterase</fullName>
    </submittedName>
</protein>
<dbReference type="EMBL" id="BMPO01000016">
    <property type="protein sequence ID" value="GGK10748.1"/>
    <property type="molecule type" value="Genomic_DNA"/>
</dbReference>
<accession>A0A917Q3E4</accession>
<dbReference type="PROSITE" id="PS50887">
    <property type="entry name" value="GGDEF"/>
    <property type="match status" value="1"/>
</dbReference>
<keyword evidence="1" id="KW-0812">Transmembrane</keyword>
<feature type="domain" description="PAS" evidence="2">
    <location>
        <begin position="306"/>
        <end position="357"/>
    </location>
</feature>
<dbReference type="NCBIfam" id="TIGR00229">
    <property type="entry name" value="sensory_box"/>
    <property type="match status" value="1"/>
</dbReference>
<keyword evidence="1" id="KW-0472">Membrane</keyword>
<feature type="transmembrane region" description="Helical" evidence="1">
    <location>
        <begin position="267"/>
        <end position="285"/>
    </location>
</feature>
<name>A0A917Q3E4_9PSED</name>
<evidence type="ECO:0000313" key="6">
    <source>
        <dbReference type="Proteomes" id="UP000635983"/>
    </source>
</evidence>
<dbReference type="Pfam" id="PF00563">
    <property type="entry name" value="EAL"/>
    <property type="match status" value="1"/>
</dbReference>
<dbReference type="Pfam" id="PF00989">
    <property type="entry name" value="PAS"/>
    <property type="match status" value="1"/>
</dbReference>
<proteinExistence type="predicted"/>
<dbReference type="InterPro" id="IPR029787">
    <property type="entry name" value="Nucleotide_cyclase"/>
</dbReference>
<sequence>MLPHDSHANPAATRPIHFTLTTAAREASLGFIALIVLVFALACAALVYLCAELDERQDLHSRADAVKAVEFKQDKVGTALVDYAFWKDAYDHTHGAIDSEWLYDRNNIGSSLYSKYGVDGVFIVGPDLKTHYSVVEGKLSEEAARQWLPPRLDQLLAIARAKSKEDGYAQSYFLIKGQPAIVSAAVMRPDSSYENFADLSYLLYVDVLRDSELAAMGNAFDLQALGAQGDIHGRLVGPSIVLQSSPGDPIVLQWENEDYGRTLLDRFLPMLITLGFAAGAIIWYLQRKIAEAANLIDDTGQALRNSEQRFRNVTEASSDWIWETDIQQRLVYLSDRFTEVTGFDRQHWLGKPLYELLGYEPSALETAAREVDRGALARTLVSCEMLDPFGMRKHCQLSAKAIMQGDRLTGFQGAVCDVTEAFDAKARVEHISQHDALTGLANRHNLSLYLSQRFNEGVFAEKPIYLITLDLERFKPVNDSLGYAAGDLVLREVARVLKNCTRDVDLVARTGGDEFAIVTSGCVTRSQAQGLCDRLLERLDQTITFGDQEINIGASIGVATAPGDGTTADDLLRYADIALYEAKAAGRSICQFYERTMNERILERRRVESDLRQALKRHEFKLEFQPRFDAQPQRLAGAEALVRWQHPTRGLLSPGYFIQTAEETGLIFELSDWVLREACIQAVGWEDHLIVSVNLSPVEFQRDDLVDRIRVAIQHSGISAERLELEITESVLLDDANSALETMLALKALGVRLSMDDFGTGYSSLSYLRTYPFDCLKIDRSFVSDIDAHGNQAIVEAIISMGNALSLMVVAEGVETREQLEKLAAMHCHQAQGYYLGRPMSSERFRELRLEAADTVNLASLS</sequence>
<comment type="caution">
    <text evidence="5">The sequence shown here is derived from an EMBL/GenBank/DDBJ whole genome shotgun (WGS) entry which is preliminary data.</text>
</comment>
<dbReference type="Gene3D" id="3.20.20.450">
    <property type="entry name" value="EAL domain"/>
    <property type="match status" value="1"/>
</dbReference>
<dbReference type="PROSITE" id="PS50112">
    <property type="entry name" value="PAS"/>
    <property type="match status" value="1"/>
</dbReference>
<organism evidence="5 6">
    <name type="scientific">Pseudomonas matsuisoli</name>
    <dbReference type="NCBI Taxonomy" id="1515666"/>
    <lineage>
        <taxon>Bacteria</taxon>
        <taxon>Pseudomonadati</taxon>
        <taxon>Pseudomonadota</taxon>
        <taxon>Gammaproteobacteria</taxon>
        <taxon>Pseudomonadales</taxon>
        <taxon>Pseudomonadaceae</taxon>
        <taxon>Pseudomonas</taxon>
    </lineage>
</organism>
<keyword evidence="6" id="KW-1185">Reference proteome</keyword>
<dbReference type="SMART" id="SM00091">
    <property type="entry name" value="PAS"/>
    <property type="match status" value="1"/>
</dbReference>
<dbReference type="PANTHER" id="PTHR44757">
    <property type="entry name" value="DIGUANYLATE CYCLASE DGCP"/>
    <property type="match status" value="1"/>
</dbReference>
<dbReference type="Pfam" id="PF00990">
    <property type="entry name" value="GGDEF"/>
    <property type="match status" value="1"/>
</dbReference>
<evidence type="ECO:0000259" key="3">
    <source>
        <dbReference type="PROSITE" id="PS50883"/>
    </source>
</evidence>
<dbReference type="InterPro" id="IPR000014">
    <property type="entry name" value="PAS"/>
</dbReference>
<dbReference type="GO" id="GO:0006355">
    <property type="term" value="P:regulation of DNA-templated transcription"/>
    <property type="evidence" value="ECO:0007669"/>
    <property type="project" value="InterPro"/>
</dbReference>
<reference evidence="5" key="2">
    <citation type="submission" date="2020-09" db="EMBL/GenBank/DDBJ databases">
        <authorList>
            <person name="Sun Q."/>
            <person name="Ohkuma M."/>
        </authorList>
    </citation>
    <scope>NUCLEOTIDE SEQUENCE</scope>
    <source>
        <strain evidence="5">JCM 30078</strain>
    </source>
</reference>
<dbReference type="SMART" id="SM00267">
    <property type="entry name" value="GGDEF"/>
    <property type="match status" value="1"/>
</dbReference>
<dbReference type="PANTHER" id="PTHR44757:SF10">
    <property type="entry name" value="MEMBRANE PROTEIN"/>
    <property type="match status" value="1"/>
</dbReference>
<dbReference type="Gene3D" id="3.30.70.270">
    <property type="match status" value="1"/>
</dbReference>
<dbReference type="Gene3D" id="3.30.450.20">
    <property type="entry name" value="PAS domain"/>
    <property type="match status" value="1"/>
</dbReference>
<reference evidence="5" key="1">
    <citation type="journal article" date="2014" name="Int. J. Syst. Evol. Microbiol.">
        <title>Complete genome sequence of Corynebacterium casei LMG S-19264T (=DSM 44701T), isolated from a smear-ripened cheese.</title>
        <authorList>
            <consortium name="US DOE Joint Genome Institute (JGI-PGF)"/>
            <person name="Walter F."/>
            <person name="Albersmeier A."/>
            <person name="Kalinowski J."/>
            <person name="Ruckert C."/>
        </authorList>
    </citation>
    <scope>NUCLEOTIDE SEQUENCE</scope>
    <source>
        <strain evidence="5">JCM 30078</strain>
    </source>
</reference>
<evidence type="ECO:0000313" key="5">
    <source>
        <dbReference type="EMBL" id="GGK10748.1"/>
    </source>
</evidence>
<dbReference type="Proteomes" id="UP000635983">
    <property type="component" value="Unassembled WGS sequence"/>
</dbReference>
<evidence type="ECO:0000259" key="4">
    <source>
        <dbReference type="PROSITE" id="PS50887"/>
    </source>
</evidence>
<dbReference type="SUPFAM" id="SSF55785">
    <property type="entry name" value="PYP-like sensor domain (PAS domain)"/>
    <property type="match status" value="1"/>
</dbReference>
<dbReference type="InterPro" id="IPR035919">
    <property type="entry name" value="EAL_sf"/>
</dbReference>
<dbReference type="InterPro" id="IPR035965">
    <property type="entry name" value="PAS-like_dom_sf"/>
</dbReference>
<evidence type="ECO:0000256" key="1">
    <source>
        <dbReference type="SAM" id="Phobius"/>
    </source>
</evidence>
<feature type="transmembrane region" description="Helical" evidence="1">
    <location>
        <begin position="29"/>
        <end position="51"/>
    </location>
</feature>
<gene>
    <name evidence="5" type="ORF">GCM10009304_40970</name>
</gene>
<feature type="domain" description="GGDEF" evidence="4">
    <location>
        <begin position="462"/>
        <end position="595"/>
    </location>
</feature>
<keyword evidence="1" id="KW-1133">Transmembrane helix</keyword>
<dbReference type="CDD" id="cd01948">
    <property type="entry name" value="EAL"/>
    <property type="match status" value="1"/>
</dbReference>
<dbReference type="SMART" id="SM00052">
    <property type="entry name" value="EAL"/>
    <property type="match status" value="1"/>
</dbReference>
<dbReference type="SUPFAM" id="SSF55073">
    <property type="entry name" value="Nucleotide cyclase"/>
    <property type="match status" value="1"/>
</dbReference>
<dbReference type="InterPro" id="IPR013767">
    <property type="entry name" value="PAS_fold"/>
</dbReference>
<dbReference type="PROSITE" id="PS50883">
    <property type="entry name" value="EAL"/>
    <property type="match status" value="1"/>
</dbReference>
<dbReference type="InterPro" id="IPR052155">
    <property type="entry name" value="Biofilm_reg_signaling"/>
</dbReference>
<dbReference type="RefSeq" id="WP_188986173.1">
    <property type="nucleotide sequence ID" value="NZ_BMPO01000016.1"/>
</dbReference>
<dbReference type="CDD" id="cd01949">
    <property type="entry name" value="GGDEF"/>
    <property type="match status" value="1"/>
</dbReference>
<dbReference type="AlphaFoldDB" id="A0A917Q3E4"/>
<dbReference type="NCBIfam" id="TIGR00254">
    <property type="entry name" value="GGDEF"/>
    <property type="match status" value="1"/>
</dbReference>
<evidence type="ECO:0000259" key="2">
    <source>
        <dbReference type="PROSITE" id="PS50112"/>
    </source>
</evidence>
<feature type="domain" description="EAL" evidence="3">
    <location>
        <begin position="604"/>
        <end position="853"/>
    </location>
</feature>
<dbReference type="InterPro" id="IPR000160">
    <property type="entry name" value="GGDEF_dom"/>
</dbReference>
<dbReference type="InterPro" id="IPR001633">
    <property type="entry name" value="EAL_dom"/>
</dbReference>